<accession>A0A1N6PKG1</accession>
<protein>
    <submittedName>
        <fullName evidence="2">Uncharacterized protein</fullName>
    </submittedName>
</protein>
<gene>
    <name evidence="2" type="ORF">SAMN05421546_0648</name>
</gene>
<dbReference type="Proteomes" id="UP000241788">
    <property type="component" value="Unassembled WGS sequence"/>
</dbReference>
<dbReference type="RefSeq" id="WP_076585168.1">
    <property type="nucleotide sequence ID" value="NZ_FTLW01000001.1"/>
</dbReference>
<organism evidence="2 3">
    <name type="scientific">Solilutibacter tolerans</name>
    <dbReference type="NCBI Taxonomy" id="1604334"/>
    <lineage>
        <taxon>Bacteria</taxon>
        <taxon>Pseudomonadati</taxon>
        <taxon>Pseudomonadota</taxon>
        <taxon>Gammaproteobacteria</taxon>
        <taxon>Lysobacterales</taxon>
        <taxon>Lysobacteraceae</taxon>
        <taxon>Solilutibacter</taxon>
    </lineage>
</organism>
<evidence type="ECO:0000313" key="3">
    <source>
        <dbReference type="Proteomes" id="UP000241788"/>
    </source>
</evidence>
<keyword evidence="1" id="KW-0732">Signal</keyword>
<feature type="signal peptide" evidence="1">
    <location>
        <begin position="1"/>
        <end position="26"/>
    </location>
</feature>
<feature type="chain" id="PRO_5013134029" evidence="1">
    <location>
        <begin position="27"/>
        <end position="145"/>
    </location>
</feature>
<dbReference type="AlphaFoldDB" id="A0A1N6PKG1"/>
<name>A0A1N6PKG1_9GAMM</name>
<proteinExistence type="predicted"/>
<keyword evidence="3" id="KW-1185">Reference proteome</keyword>
<dbReference type="STRING" id="1604334.SAMN05421546_0648"/>
<reference evidence="3" key="1">
    <citation type="submission" date="2017-01" db="EMBL/GenBank/DDBJ databases">
        <authorList>
            <person name="Varghese N."/>
            <person name="Submissions S."/>
        </authorList>
    </citation>
    <scope>NUCLEOTIDE SEQUENCE [LARGE SCALE GENOMIC DNA]</scope>
    <source>
        <strain evidence="3">UM1</strain>
    </source>
</reference>
<sequence>MKLNASLRRLAICLGASLLCAAPLQAQETQGCPQLPANSVLQWQEIRNPDLLFCKAMDANGRQAFTVMVSHESPFNPVRSQRAESTSINGQKTWWYRTEIATRPELLAREAAIELSNGNVAYFNVQANNDADLQQAYSTVAALSF</sequence>
<evidence type="ECO:0000256" key="1">
    <source>
        <dbReference type="SAM" id="SignalP"/>
    </source>
</evidence>
<dbReference type="OrthoDB" id="6023584at2"/>
<evidence type="ECO:0000313" key="2">
    <source>
        <dbReference type="EMBL" id="SIQ04786.1"/>
    </source>
</evidence>
<dbReference type="EMBL" id="FTLW01000001">
    <property type="protein sequence ID" value="SIQ04786.1"/>
    <property type="molecule type" value="Genomic_DNA"/>
</dbReference>